<dbReference type="EMBL" id="CM042027">
    <property type="protein sequence ID" value="KAI3800422.1"/>
    <property type="molecule type" value="Genomic_DNA"/>
</dbReference>
<reference evidence="2" key="1">
    <citation type="journal article" date="2022" name="Mol. Ecol. Resour.">
        <title>The genomes of chicory, endive, great burdock and yacon provide insights into Asteraceae palaeo-polyploidization history and plant inulin production.</title>
        <authorList>
            <person name="Fan W."/>
            <person name="Wang S."/>
            <person name="Wang H."/>
            <person name="Wang A."/>
            <person name="Jiang F."/>
            <person name="Liu H."/>
            <person name="Zhao H."/>
            <person name="Xu D."/>
            <person name="Zhang Y."/>
        </authorList>
    </citation>
    <scope>NUCLEOTIDE SEQUENCE [LARGE SCALE GENOMIC DNA]</scope>
    <source>
        <strain evidence="2">cv. Yunnan</strain>
    </source>
</reference>
<keyword evidence="2" id="KW-1185">Reference proteome</keyword>
<evidence type="ECO:0000313" key="1">
    <source>
        <dbReference type="EMBL" id="KAI3800422.1"/>
    </source>
</evidence>
<comment type="caution">
    <text evidence="1">The sequence shown here is derived from an EMBL/GenBank/DDBJ whole genome shotgun (WGS) entry which is preliminary data.</text>
</comment>
<dbReference type="Proteomes" id="UP001056120">
    <property type="component" value="Linkage Group LG10"/>
</dbReference>
<gene>
    <name evidence="1" type="ORF">L1987_28513</name>
</gene>
<evidence type="ECO:0000313" key="2">
    <source>
        <dbReference type="Proteomes" id="UP001056120"/>
    </source>
</evidence>
<protein>
    <submittedName>
        <fullName evidence="1">Uncharacterized protein</fullName>
    </submittedName>
</protein>
<proteinExistence type="predicted"/>
<sequence>MGFLAQPKIPVINMVDMKQNTGFWVSACNEVRHALEEYGCFLVVCDGITEEVNIKETFDVLKTLFDLPFETKVKNTSDKAYHGYVGQIPFLPLLESLGIENATSVDGVNSFTNIMWPSGNDHFCKTIQSYAKLVSEIEETVRKMVFESYGVHKYHESYNESVTYLLRVMKYRTPIAKETKMGSISHTDKSFISILTQNQVKGLEVKTKDNNWIPVQYPPFSFLVMAGDAFKAWSNNRVHSPYHRVVMEGQENRYSIGLFTYHKGMITIPEELVDDEHLRKFKSFDHFGYLDFYDKDSLFEQEYCHIKSFCGAMAISSSTSSLMLLLPLVLILAISTTTKANDPDILTDFITPNATTVDARFFTYSGLSGLYNLNPKNFTVIKASMNEFPALNGQSVSYAVLQFPPAGVNPPHTHPRAAELLVVLMGTLEVGFVDTMNVLYNQTLQQGDMFVFPKGLVHFQYNRNHNESAIAVSAFGSANAGLLSVPKSVFTSGIDDNVLAMSFKTDVPTVQKIELGLKK</sequence>
<name>A0ACB9HX78_9ASTR</name>
<organism evidence="1 2">
    <name type="scientific">Smallanthus sonchifolius</name>
    <dbReference type="NCBI Taxonomy" id="185202"/>
    <lineage>
        <taxon>Eukaryota</taxon>
        <taxon>Viridiplantae</taxon>
        <taxon>Streptophyta</taxon>
        <taxon>Embryophyta</taxon>
        <taxon>Tracheophyta</taxon>
        <taxon>Spermatophyta</taxon>
        <taxon>Magnoliopsida</taxon>
        <taxon>eudicotyledons</taxon>
        <taxon>Gunneridae</taxon>
        <taxon>Pentapetalae</taxon>
        <taxon>asterids</taxon>
        <taxon>campanulids</taxon>
        <taxon>Asterales</taxon>
        <taxon>Asteraceae</taxon>
        <taxon>Asteroideae</taxon>
        <taxon>Heliantheae alliance</taxon>
        <taxon>Millerieae</taxon>
        <taxon>Smallanthus</taxon>
    </lineage>
</organism>
<accession>A0ACB9HX78</accession>
<reference evidence="1 2" key="2">
    <citation type="journal article" date="2022" name="Mol. Ecol. Resour.">
        <title>The genomes of chicory, endive, great burdock and yacon provide insights into Asteraceae paleo-polyploidization history and plant inulin production.</title>
        <authorList>
            <person name="Fan W."/>
            <person name="Wang S."/>
            <person name="Wang H."/>
            <person name="Wang A."/>
            <person name="Jiang F."/>
            <person name="Liu H."/>
            <person name="Zhao H."/>
            <person name="Xu D."/>
            <person name="Zhang Y."/>
        </authorList>
    </citation>
    <scope>NUCLEOTIDE SEQUENCE [LARGE SCALE GENOMIC DNA]</scope>
    <source>
        <strain evidence="2">cv. Yunnan</strain>
        <tissue evidence="1">Leaves</tissue>
    </source>
</reference>